<dbReference type="InterPro" id="IPR026588">
    <property type="entry name" value="Choice_anch_A"/>
</dbReference>
<gene>
    <name evidence="4" type="ORF">O0I10_010119</name>
</gene>
<comment type="caution">
    <text evidence="4">The sequence shown here is derived from an EMBL/GenBank/DDBJ whole genome shotgun (WGS) entry which is preliminary data.</text>
</comment>
<dbReference type="Proteomes" id="UP001234581">
    <property type="component" value="Unassembled WGS sequence"/>
</dbReference>
<feature type="region of interest" description="Disordered" evidence="1">
    <location>
        <begin position="470"/>
        <end position="508"/>
    </location>
</feature>
<dbReference type="EMBL" id="JARTCD010000065">
    <property type="protein sequence ID" value="KAJ8654171.1"/>
    <property type="molecule type" value="Genomic_DNA"/>
</dbReference>
<dbReference type="RefSeq" id="XP_058339085.1">
    <property type="nucleotide sequence ID" value="XM_058490102.1"/>
</dbReference>
<keyword evidence="2" id="KW-0732">Signal</keyword>
<proteinExistence type="predicted"/>
<feature type="domain" description="Choice-of-anchor A" evidence="3">
    <location>
        <begin position="45"/>
        <end position="324"/>
    </location>
</feature>
<accession>A0AAD7XVC1</accession>
<evidence type="ECO:0000259" key="3">
    <source>
        <dbReference type="Pfam" id="PF20597"/>
    </source>
</evidence>
<feature type="compositionally biased region" description="Basic residues" evidence="1">
    <location>
        <begin position="486"/>
        <end position="508"/>
    </location>
</feature>
<reference evidence="4 5" key="1">
    <citation type="submission" date="2023-03" db="EMBL/GenBank/DDBJ databases">
        <title>Genome sequence of Lichtheimia ornata CBS 291.66.</title>
        <authorList>
            <person name="Mohabir J.T."/>
            <person name="Shea T.P."/>
            <person name="Kurbessoian T."/>
            <person name="Berby B."/>
            <person name="Fontaine J."/>
            <person name="Livny J."/>
            <person name="Gnirke A."/>
            <person name="Stajich J.E."/>
            <person name="Cuomo C.A."/>
        </authorList>
    </citation>
    <scope>NUCLEOTIDE SEQUENCE [LARGE SCALE GENOMIC DNA]</scope>
    <source>
        <strain evidence="4">CBS 291.66</strain>
    </source>
</reference>
<dbReference type="GeneID" id="83217523"/>
<evidence type="ECO:0000256" key="2">
    <source>
        <dbReference type="SAM" id="SignalP"/>
    </source>
</evidence>
<keyword evidence="5" id="KW-1185">Reference proteome</keyword>
<protein>
    <recommendedName>
        <fullName evidence="3">Choice-of-anchor A domain-containing protein</fullName>
    </recommendedName>
</protein>
<feature type="signal peptide" evidence="2">
    <location>
        <begin position="1"/>
        <end position="20"/>
    </location>
</feature>
<sequence>MKAPILAALLLLVQGHNAAALNPVQQQDVQHKCPLSKTGNSQLSAILSHFSGIFLGDYTSNGGFFPGPLAIGGDYHTNTTMLDSSRHVDCTASSITNNNVLSYGLVVNGNLYSNRIDLTGNAFIGEGDIAGSVKPQPQGGFCDQMYFGNSSPLDFDAVESSLRRASQALAMLKPDMRFKEHLITQLDTPENPLYNVLTFDTCRDCSFWGQESLSDPSGLLFSGPTGSLKETPSGTVVLNIPVAHGSTLTIDADMPTYGFNPCNTIFNFYPVSEADGQYLPDGEFTIDRRTVGQLEGLILAPRGHIREASHGNFAGAIYALDYTSVQPHGGAGLRDFFSTTGACAAYSGCFPIVEQLQSPSQLEKRQDDDAVETSTTTTTLTITPESITNTETQILTETIEITSNHEVVSTATLLYTTVRTHTDRSTYTDFNTIFSTPSPVTSTHEVWTTETVMGTEPDVHYVTVYVRPEGDGDGGLPGEDNGGNYRHNKHHDHHHKHKDYYKKGDHGHHKHKYHYEMGVYE</sequence>
<dbReference type="Pfam" id="PF20597">
    <property type="entry name" value="pAdhesive_15"/>
    <property type="match status" value="1"/>
</dbReference>
<dbReference type="NCBIfam" id="TIGR04215">
    <property type="entry name" value="choice_anch_A"/>
    <property type="match status" value="1"/>
</dbReference>
<evidence type="ECO:0000256" key="1">
    <source>
        <dbReference type="SAM" id="MobiDB-lite"/>
    </source>
</evidence>
<evidence type="ECO:0000313" key="4">
    <source>
        <dbReference type="EMBL" id="KAJ8654171.1"/>
    </source>
</evidence>
<name>A0AAD7XVC1_9FUNG</name>
<evidence type="ECO:0000313" key="5">
    <source>
        <dbReference type="Proteomes" id="UP001234581"/>
    </source>
</evidence>
<organism evidence="4 5">
    <name type="scientific">Lichtheimia ornata</name>
    <dbReference type="NCBI Taxonomy" id="688661"/>
    <lineage>
        <taxon>Eukaryota</taxon>
        <taxon>Fungi</taxon>
        <taxon>Fungi incertae sedis</taxon>
        <taxon>Mucoromycota</taxon>
        <taxon>Mucoromycotina</taxon>
        <taxon>Mucoromycetes</taxon>
        <taxon>Mucorales</taxon>
        <taxon>Lichtheimiaceae</taxon>
        <taxon>Lichtheimia</taxon>
    </lineage>
</organism>
<feature type="chain" id="PRO_5042022591" description="Choice-of-anchor A domain-containing protein" evidence="2">
    <location>
        <begin position="21"/>
        <end position="521"/>
    </location>
</feature>
<dbReference type="AlphaFoldDB" id="A0AAD7XVC1"/>